<proteinExistence type="predicted"/>
<keyword evidence="1" id="KW-0533">Nickel</keyword>
<evidence type="ECO:0000256" key="1">
    <source>
        <dbReference type="PIRSR" id="PIRSR037847-1"/>
    </source>
</evidence>
<dbReference type="STRING" id="1302272.FC96_GL002422"/>
<gene>
    <name evidence="4" type="ORF">FC96_GL002422</name>
</gene>
<feature type="domain" description="3H" evidence="2">
    <location>
        <begin position="70"/>
        <end position="166"/>
    </location>
</feature>
<dbReference type="SUPFAM" id="SSF46785">
    <property type="entry name" value="Winged helix' DNA-binding domain"/>
    <property type="match status" value="1"/>
</dbReference>
<keyword evidence="5" id="KW-1185">Reference proteome</keyword>
<dbReference type="InterPro" id="IPR004173">
    <property type="entry name" value="3H_domain"/>
</dbReference>
<sequence length="168" mass="18366">MDNETRRRQIRNTLLAASQPVTAATLSHQLNVSRQTIVGDVALLRAKGEAIIPTARGYQYETTAAATMAVVVRHFPDDTTSELNLIVDAGGVVDNVEIEHPLYGLLKGELHIATRAEVLTFDRKRKELGGHLLSELTDGVHTHQISAPDRATLTAIKTALRTAGYLYE</sequence>
<feature type="domain" description="Helix-turn-helix type 11" evidence="3">
    <location>
        <begin position="6"/>
        <end position="59"/>
    </location>
</feature>
<dbReference type="InterPro" id="IPR026043">
    <property type="entry name" value="NadR"/>
</dbReference>
<dbReference type="PANTHER" id="PTHR40068:SF1">
    <property type="entry name" value="TRANSCRIPTION REPRESSOR NIAR-RELATED"/>
    <property type="match status" value="1"/>
</dbReference>
<dbReference type="OrthoDB" id="9792661at2"/>
<dbReference type="GO" id="GO:0046872">
    <property type="term" value="F:metal ion binding"/>
    <property type="evidence" value="ECO:0007669"/>
    <property type="project" value="UniProtKB-KW"/>
</dbReference>
<evidence type="ECO:0000259" key="3">
    <source>
        <dbReference type="Pfam" id="PF08279"/>
    </source>
</evidence>
<accession>A0A0R1HPH0</accession>
<dbReference type="PANTHER" id="PTHR40068">
    <property type="entry name" value="TRANSCRIPTION REPRESSOR NIAR-RELATED"/>
    <property type="match status" value="1"/>
</dbReference>
<dbReference type="PIRSF" id="PIRSF037847">
    <property type="entry name" value="NiaR"/>
    <property type="match status" value="1"/>
</dbReference>
<dbReference type="SUPFAM" id="SSF75500">
    <property type="entry name" value="Putative transcriptional regulator TM1602, C-terminal domain"/>
    <property type="match status" value="1"/>
</dbReference>
<evidence type="ECO:0000313" key="4">
    <source>
        <dbReference type="EMBL" id="KRK47497.1"/>
    </source>
</evidence>
<dbReference type="InterPro" id="IPR036388">
    <property type="entry name" value="WH-like_DNA-bd_sf"/>
</dbReference>
<feature type="binding site" evidence="1">
    <location>
        <position position="74"/>
    </location>
    <ligand>
        <name>Ni(2+)</name>
        <dbReference type="ChEBI" id="CHEBI:49786"/>
    </ligand>
</feature>
<dbReference type="InterPro" id="IPR035922">
    <property type="entry name" value="3H_dom_sf"/>
</dbReference>
<comment type="caution">
    <text evidence="4">The sequence shown here is derived from an EMBL/GenBank/DDBJ whole genome shotgun (WGS) entry which is preliminary data.</text>
</comment>
<dbReference type="InterPro" id="IPR013196">
    <property type="entry name" value="HTH_11"/>
</dbReference>
<feature type="binding site" evidence="1">
    <location>
        <position position="143"/>
    </location>
    <ligand>
        <name>Ni(2+)</name>
        <dbReference type="ChEBI" id="CHEBI:49786"/>
    </ligand>
</feature>
<keyword evidence="1" id="KW-0479">Metal-binding</keyword>
<dbReference type="Pfam" id="PF02829">
    <property type="entry name" value="3H"/>
    <property type="match status" value="1"/>
</dbReference>
<dbReference type="AlphaFoldDB" id="A0A0R1HPH0"/>
<dbReference type="Gene3D" id="1.10.10.10">
    <property type="entry name" value="Winged helix-like DNA-binding domain superfamily/Winged helix DNA-binding domain"/>
    <property type="match status" value="1"/>
</dbReference>
<evidence type="ECO:0008006" key="6">
    <source>
        <dbReference type="Google" id="ProtNLM"/>
    </source>
</evidence>
<evidence type="ECO:0000313" key="5">
    <source>
        <dbReference type="Proteomes" id="UP000050911"/>
    </source>
</evidence>
<dbReference type="PATRIC" id="fig|1302272.5.peg.2469"/>
<feature type="binding site" evidence="1">
    <location>
        <position position="82"/>
    </location>
    <ligand>
        <name>Ni(2+)</name>
        <dbReference type="ChEBI" id="CHEBI:49786"/>
    </ligand>
</feature>
<reference evidence="4 5" key="1">
    <citation type="journal article" date="2015" name="Genome Announc.">
        <title>Expanding the biotechnology potential of lactobacilli through comparative genomics of 213 strains and associated genera.</title>
        <authorList>
            <person name="Sun Z."/>
            <person name="Harris H.M."/>
            <person name="McCann A."/>
            <person name="Guo C."/>
            <person name="Argimon S."/>
            <person name="Zhang W."/>
            <person name="Yang X."/>
            <person name="Jeffery I.B."/>
            <person name="Cooney J.C."/>
            <person name="Kagawa T.F."/>
            <person name="Liu W."/>
            <person name="Song Y."/>
            <person name="Salvetti E."/>
            <person name="Wrobel A."/>
            <person name="Rasinkangas P."/>
            <person name="Parkhill J."/>
            <person name="Rea M.C."/>
            <person name="O'Sullivan O."/>
            <person name="Ritari J."/>
            <person name="Douillard F.P."/>
            <person name="Paul Ross R."/>
            <person name="Yang R."/>
            <person name="Briner A.E."/>
            <person name="Felis G.E."/>
            <person name="de Vos W.M."/>
            <person name="Barrangou R."/>
            <person name="Klaenhammer T.R."/>
            <person name="Caufield P.W."/>
            <person name="Cui Y."/>
            <person name="Zhang H."/>
            <person name="O'Toole P.W."/>
        </authorList>
    </citation>
    <scope>NUCLEOTIDE SEQUENCE [LARGE SCALE GENOMIC DNA]</scope>
    <source>
        <strain evidence="4 5">JCM 15530</strain>
    </source>
</reference>
<name>A0A0R1HPH0_9LACO</name>
<feature type="binding site" evidence="1">
    <location>
        <position position="141"/>
    </location>
    <ligand>
        <name>Ni(2+)</name>
        <dbReference type="ChEBI" id="CHEBI:49786"/>
    </ligand>
</feature>
<evidence type="ECO:0000259" key="2">
    <source>
        <dbReference type="Pfam" id="PF02829"/>
    </source>
</evidence>
<organism evidence="4 5">
    <name type="scientific">Secundilactobacillus kimchicus JCM 15530</name>
    <dbReference type="NCBI Taxonomy" id="1302272"/>
    <lineage>
        <taxon>Bacteria</taxon>
        <taxon>Bacillati</taxon>
        <taxon>Bacillota</taxon>
        <taxon>Bacilli</taxon>
        <taxon>Lactobacillales</taxon>
        <taxon>Lactobacillaceae</taxon>
        <taxon>Secundilactobacillus</taxon>
    </lineage>
</organism>
<protein>
    <recommendedName>
        <fullName evidence="6">Transcription repressor NadR</fullName>
    </recommendedName>
</protein>
<dbReference type="Pfam" id="PF08279">
    <property type="entry name" value="HTH_11"/>
    <property type="match status" value="1"/>
</dbReference>
<dbReference type="EMBL" id="AZCX01000008">
    <property type="protein sequence ID" value="KRK47497.1"/>
    <property type="molecule type" value="Genomic_DNA"/>
</dbReference>
<dbReference type="RefSeq" id="WP_054661052.1">
    <property type="nucleotide sequence ID" value="NZ_AZCX01000008.1"/>
</dbReference>
<dbReference type="Proteomes" id="UP000050911">
    <property type="component" value="Unassembled WGS sequence"/>
</dbReference>
<dbReference type="InterPro" id="IPR036390">
    <property type="entry name" value="WH_DNA-bd_sf"/>
</dbReference>
<dbReference type="Gene3D" id="3.30.1340.20">
    <property type="entry name" value="3H domain"/>
    <property type="match status" value="1"/>
</dbReference>